<sequence length="115" mass="12803">MITIGNRELIANFPQLQIPKDEEAKIDIDVYGWKLKITVQFKDIGPEQGVEILPTPDGVRLVFNNWSNSIGIALKVPARLAILNVGGTLDFLAANYRIGETNLFSLQLMHNREAA</sequence>
<evidence type="ECO:0000313" key="2">
    <source>
        <dbReference type="Proteomes" id="UP001524570"/>
    </source>
</evidence>
<comment type="caution">
    <text evidence="1">The sequence shown here is derived from an EMBL/GenBank/DDBJ whole genome shotgun (WGS) entry which is preliminary data.</text>
</comment>
<name>A0ABT1TQF0_9GAMM</name>
<gene>
    <name evidence="1" type="ORF">NP589_04100</name>
</gene>
<reference evidence="1 2" key="1">
    <citation type="submission" date="2022-07" db="EMBL/GenBank/DDBJ databases">
        <title>Methylomonas rivi sp. nov., Methylomonas rosea sp. nov., Methylomonas aureus sp. nov. and Methylomonas subterranea sp. nov., four novel methanotrophs isolated from a freshwater creek and the deep terrestrial subsurface.</title>
        <authorList>
            <person name="Abin C."/>
            <person name="Sankaranarayanan K."/>
            <person name="Garner C."/>
            <person name="Sindelar R."/>
            <person name="Kotary K."/>
            <person name="Garner R."/>
            <person name="Barclay S."/>
            <person name="Lawson P."/>
            <person name="Krumholz L."/>
        </authorList>
    </citation>
    <scope>NUCLEOTIDE SEQUENCE [LARGE SCALE GENOMIC DNA]</scope>
    <source>
        <strain evidence="1 2">WSC-7</strain>
    </source>
</reference>
<evidence type="ECO:0000313" key="1">
    <source>
        <dbReference type="EMBL" id="MCQ8116596.1"/>
    </source>
</evidence>
<dbReference type="Proteomes" id="UP001524570">
    <property type="component" value="Unassembled WGS sequence"/>
</dbReference>
<dbReference type="RefSeq" id="WP_256605833.1">
    <property type="nucleotide sequence ID" value="NZ_JANIBL010000008.1"/>
</dbReference>
<proteinExistence type="predicted"/>
<protein>
    <submittedName>
        <fullName evidence="1">Uncharacterized protein</fullName>
    </submittedName>
</protein>
<accession>A0ABT1TQF0</accession>
<organism evidence="1 2">
    <name type="scientific">Methylomonas rosea</name>
    <dbReference type="NCBI Taxonomy" id="2952227"/>
    <lineage>
        <taxon>Bacteria</taxon>
        <taxon>Pseudomonadati</taxon>
        <taxon>Pseudomonadota</taxon>
        <taxon>Gammaproteobacteria</taxon>
        <taxon>Methylococcales</taxon>
        <taxon>Methylococcaceae</taxon>
        <taxon>Methylomonas</taxon>
    </lineage>
</organism>
<dbReference type="EMBL" id="JANIBL010000008">
    <property type="protein sequence ID" value="MCQ8116596.1"/>
    <property type="molecule type" value="Genomic_DNA"/>
</dbReference>
<keyword evidence="2" id="KW-1185">Reference proteome</keyword>